<dbReference type="GO" id="GO:0031011">
    <property type="term" value="C:Ino80 complex"/>
    <property type="evidence" value="ECO:0007669"/>
    <property type="project" value="InterPro"/>
</dbReference>
<sequence>MSRRPSPSSRKVIPIKRVECEPLTRCDLQYDLLRNIFSDTHAVFTNPWPTSSDTPGAKLTFRNLYIKTILNSTKATKAFREKLSELDIFAEDFAMLALLVNVGRINTTMSFFPEMKTAIRSYHPVPALQRSSGNLQDAPRIKHMLKAVTVEGESTPPSSIPADILTRLNSGHVPPTTVSNLIFGLANHSSSIGHLHLPDDVDFIDLFMRTDLSSESRARAFLWLCFNYLESAAPSKEDDYDNDVIANPFGDPRRDGKPSFVHLGPEEAALENVDPPSEIQLAEKLIKQRTGLVQAQQSKDKDKQTVASSASGSVIGDADDTPGSVGEEIGALSQAKGKRKRENPPTVKNPRTTTKEKKSTPAVTDKMPKGRKQKATKNAAAIDPNVPVEDATTSGRGNTRRRVMNIQNQYPHHQSQVPSSSDHQFPAESERGPNHRYAPYQRGHTSLRQTSDIYQTARSRRPVQPRSFLQHAWLKVTTVDPLIDSDDDDDEHARHEYMQRLRVVAGILGTPFSDAGQPPPSPQQPTIQSDPNHQTQYV</sequence>
<dbReference type="AlphaFoldDB" id="A0AAD5YQW2"/>
<name>A0AAD5YQW2_9AGAR</name>
<feature type="region of interest" description="Disordered" evidence="1">
    <location>
        <begin position="235"/>
        <end position="261"/>
    </location>
</feature>
<reference evidence="2" key="1">
    <citation type="submission" date="2022-07" db="EMBL/GenBank/DDBJ databases">
        <title>Genome Sequence of Leucocoprinus birnbaumii.</title>
        <authorList>
            <person name="Buettner E."/>
        </authorList>
    </citation>
    <scope>NUCLEOTIDE SEQUENCE</scope>
    <source>
        <strain evidence="2">VT141</strain>
    </source>
</reference>
<protein>
    <recommendedName>
        <fullName evidence="4">Ino eighty subunit 1</fullName>
    </recommendedName>
</protein>
<dbReference type="InterPro" id="IPR038014">
    <property type="entry name" value="Ies1"/>
</dbReference>
<keyword evidence="3" id="KW-1185">Reference proteome</keyword>
<evidence type="ECO:0000313" key="3">
    <source>
        <dbReference type="Proteomes" id="UP001213000"/>
    </source>
</evidence>
<comment type="caution">
    <text evidence="2">The sequence shown here is derived from an EMBL/GenBank/DDBJ whole genome shotgun (WGS) entry which is preliminary data.</text>
</comment>
<organism evidence="2 3">
    <name type="scientific">Leucocoprinus birnbaumii</name>
    <dbReference type="NCBI Taxonomy" id="56174"/>
    <lineage>
        <taxon>Eukaryota</taxon>
        <taxon>Fungi</taxon>
        <taxon>Dikarya</taxon>
        <taxon>Basidiomycota</taxon>
        <taxon>Agaricomycotina</taxon>
        <taxon>Agaricomycetes</taxon>
        <taxon>Agaricomycetidae</taxon>
        <taxon>Agaricales</taxon>
        <taxon>Agaricineae</taxon>
        <taxon>Agaricaceae</taxon>
        <taxon>Leucocoprinus</taxon>
    </lineage>
</organism>
<feature type="region of interest" description="Disordered" evidence="1">
    <location>
        <begin position="508"/>
        <end position="538"/>
    </location>
</feature>
<proteinExistence type="predicted"/>
<evidence type="ECO:0000256" key="1">
    <source>
        <dbReference type="SAM" id="MobiDB-lite"/>
    </source>
</evidence>
<feature type="compositionally biased region" description="Polar residues" evidence="1">
    <location>
        <begin position="443"/>
        <end position="457"/>
    </location>
</feature>
<gene>
    <name evidence="2" type="ORF">NP233_g11513</name>
</gene>
<dbReference type="PANTHER" id="PTHR37287">
    <property type="entry name" value="INO EIGHTY SUBUNIT 1"/>
    <property type="match status" value="1"/>
</dbReference>
<dbReference type="Proteomes" id="UP001213000">
    <property type="component" value="Unassembled WGS sequence"/>
</dbReference>
<feature type="region of interest" description="Disordered" evidence="1">
    <location>
        <begin position="293"/>
        <end position="464"/>
    </location>
</feature>
<feature type="compositionally biased region" description="Polar residues" evidence="1">
    <location>
        <begin position="405"/>
        <end position="423"/>
    </location>
</feature>
<evidence type="ECO:0008006" key="4">
    <source>
        <dbReference type="Google" id="ProtNLM"/>
    </source>
</evidence>
<evidence type="ECO:0000313" key="2">
    <source>
        <dbReference type="EMBL" id="KAJ3558418.1"/>
    </source>
</evidence>
<accession>A0AAD5YQW2</accession>
<dbReference type="EMBL" id="JANIEX010001398">
    <property type="protein sequence ID" value="KAJ3558418.1"/>
    <property type="molecule type" value="Genomic_DNA"/>
</dbReference>
<dbReference type="PANTHER" id="PTHR37287:SF1">
    <property type="entry name" value="INO EIGHTY SUBUNIT 1"/>
    <property type="match status" value="1"/>
</dbReference>